<name>H3A923_LATCH</name>
<dbReference type="InterPro" id="IPR011989">
    <property type="entry name" value="ARM-like"/>
</dbReference>
<dbReference type="HOGENOM" id="CLU_068321_1_0_1"/>
<dbReference type="InterPro" id="IPR039584">
    <property type="entry name" value="HSF2BP"/>
</dbReference>
<dbReference type="CTD" id="11077"/>
<evidence type="ECO:0000313" key="2">
    <source>
        <dbReference type="Ensembl" id="ENSLACP00000006144.1"/>
    </source>
</evidence>
<dbReference type="GO" id="GO:0005829">
    <property type="term" value="C:cytosol"/>
    <property type="evidence" value="ECO:0007669"/>
    <property type="project" value="TreeGrafter"/>
</dbReference>
<keyword evidence="1" id="KW-0175">Coiled coil</keyword>
<reference evidence="3" key="1">
    <citation type="submission" date="2011-08" db="EMBL/GenBank/DDBJ databases">
        <title>The draft genome of Latimeria chalumnae.</title>
        <authorList>
            <person name="Di Palma F."/>
            <person name="Alfoldi J."/>
            <person name="Johnson J."/>
            <person name="Berlin A."/>
            <person name="Gnerre S."/>
            <person name="Jaffe D."/>
            <person name="MacCallum I."/>
            <person name="Young S."/>
            <person name="Walker B.J."/>
            <person name="Lander E."/>
            <person name="Lindblad-Toh K."/>
        </authorList>
    </citation>
    <scope>NUCLEOTIDE SEQUENCE [LARGE SCALE GENOMIC DNA]</scope>
    <source>
        <strain evidence="3">Wild caught</strain>
    </source>
</reference>
<dbReference type="PANTHER" id="PTHR15434">
    <property type="entry name" value="HEAT SHOCK FACTOR 2-BINDING PROTEIN"/>
    <property type="match status" value="1"/>
</dbReference>
<dbReference type="AlphaFoldDB" id="H3A923"/>
<dbReference type="Proteomes" id="UP000008672">
    <property type="component" value="Unassembled WGS sequence"/>
</dbReference>
<reference evidence="2" key="3">
    <citation type="submission" date="2025-09" db="UniProtKB">
        <authorList>
            <consortium name="Ensembl"/>
        </authorList>
    </citation>
    <scope>IDENTIFICATION</scope>
</reference>
<evidence type="ECO:0000313" key="3">
    <source>
        <dbReference type="Proteomes" id="UP000008672"/>
    </source>
</evidence>
<reference evidence="2" key="2">
    <citation type="submission" date="2025-08" db="UniProtKB">
        <authorList>
            <consortium name="Ensembl"/>
        </authorList>
    </citation>
    <scope>IDENTIFICATION</scope>
</reference>
<dbReference type="GeneID" id="102353345"/>
<dbReference type="eggNOG" id="ENOG502QSZY">
    <property type="taxonomic scope" value="Eukaryota"/>
</dbReference>
<keyword evidence="3" id="KW-1185">Reference proteome</keyword>
<evidence type="ECO:0000256" key="1">
    <source>
        <dbReference type="SAM" id="Coils"/>
    </source>
</evidence>
<accession>H3A923</accession>
<dbReference type="OMA" id="CTEMGAT"/>
<dbReference type="FunCoup" id="H3A923">
    <property type="interactions" value="356"/>
</dbReference>
<dbReference type="STRING" id="7897.ENSLACP00000006144"/>
<dbReference type="Gene3D" id="1.25.10.10">
    <property type="entry name" value="Leucine-rich Repeat Variant"/>
    <property type="match status" value="1"/>
</dbReference>
<dbReference type="InterPro" id="IPR016024">
    <property type="entry name" value="ARM-type_fold"/>
</dbReference>
<dbReference type="RefSeq" id="XP_006012173.1">
    <property type="nucleotide sequence ID" value="XM_006012111.3"/>
</dbReference>
<sequence>MSSGDTTNIFGVMEQGNSSGKGDFVKILKRDLERLTTEVMQVREFLPSILNRELLDAVQKLDLAEARAEKKEQELERLRMDCAHVNARLETVLVDYQAEREEKLALRQQLSEARQQLLQQAEYCTEMGATVCTLLWSISSNEDAVKNILGGSKAVKFFTVAGQTIESFVKSLDGDVKQQQDLDSDENQFVMGLTGIVTNIAAVASGREFLVSSGRVLLDTLIQLLGEMKPGLCTKLKVLMLMSLYNVSINLKGLKYISGSPGFIPLLWWLLEDPDPEVCVHVLRLLQSVVLEPEVFSKLTSEIRDSVPLQHITELSNGRNHDLRSIAQELLEDLKVLGEV</sequence>
<gene>
    <name evidence="2" type="primary">HSF2BP</name>
</gene>
<dbReference type="KEGG" id="lcm:102353345"/>
<protein>
    <submittedName>
        <fullName evidence="2">Heat shock transcription factor 2 binding protein</fullName>
    </submittedName>
</protein>
<proteinExistence type="predicted"/>
<dbReference type="SUPFAM" id="SSF48371">
    <property type="entry name" value="ARM repeat"/>
    <property type="match status" value="1"/>
</dbReference>
<dbReference type="PANTHER" id="PTHR15434:SF2">
    <property type="entry name" value="HEAT SHOCK FACTOR 2-BINDING PROTEIN"/>
    <property type="match status" value="1"/>
</dbReference>
<dbReference type="InParanoid" id="H3A923"/>
<dbReference type="Ensembl" id="ENSLACT00000006196.1">
    <property type="protein sequence ID" value="ENSLACP00000006144.1"/>
    <property type="gene ID" value="ENSLACG00000005449.1"/>
</dbReference>
<organism evidence="2 3">
    <name type="scientific">Latimeria chalumnae</name>
    <name type="common">Coelacanth</name>
    <dbReference type="NCBI Taxonomy" id="7897"/>
    <lineage>
        <taxon>Eukaryota</taxon>
        <taxon>Metazoa</taxon>
        <taxon>Chordata</taxon>
        <taxon>Craniata</taxon>
        <taxon>Vertebrata</taxon>
        <taxon>Euteleostomi</taxon>
        <taxon>Coelacanthiformes</taxon>
        <taxon>Coelacanthidae</taxon>
        <taxon>Latimeria</taxon>
    </lineage>
</organism>
<dbReference type="OrthoDB" id="10065854at2759"/>
<dbReference type="EMBL" id="AFYH01239246">
    <property type="status" value="NOT_ANNOTATED_CDS"/>
    <property type="molecule type" value="Genomic_DNA"/>
</dbReference>
<feature type="coiled-coil region" evidence="1">
    <location>
        <begin position="51"/>
        <end position="120"/>
    </location>
</feature>
<dbReference type="GeneTree" id="ENSGT00390000008490"/>